<dbReference type="Pfam" id="PF04685">
    <property type="entry name" value="DUF608"/>
    <property type="match status" value="1"/>
</dbReference>
<dbReference type="GO" id="GO:0005975">
    <property type="term" value="P:carbohydrate metabolic process"/>
    <property type="evidence" value="ECO:0007669"/>
    <property type="project" value="InterPro"/>
</dbReference>
<dbReference type="RefSeq" id="WP_171199243.1">
    <property type="nucleotide sequence ID" value="NZ_JABEND010000003.1"/>
</dbReference>
<dbReference type="InterPro" id="IPR008928">
    <property type="entry name" value="6-hairpin_glycosidase_sf"/>
</dbReference>
<dbReference type="Proteomes" id="UP000562984">
    <property type="component" value="Unassembled WGS sequence"/>
</dbReference>
<evidence type="ECO:0000259" key="3">
    <source>
        <dbReference type="Pfam" id="PF12215"/>
    </source>
</evidence>
<dbReference type="GO" id="GO:0004553">
    <property type="term" value="F:hydrolase activity, hydrolyzing O-glycosyl compounds"/>
    <property type="evidence" value="ECO:0007669"/>
    <property type="project" value="InterPro"/>
</dbReference>
<sequence>MSTQRTASHPDQWPETARYRGDQLSRIALPVGGIGTGAIGFGGRGQFLDWEIFGRPAKGFSPRTFAAISVAPVASGQAGHQGDGRVSRVLEGPLTALERWGADGSRSPAAGLPRFSEAEFIAGYPFGRVRLTDPELPIDVTVGAFNPLVPGDSDASGWPVAVYRVGVRNPGAVSQQVSVALSVRNPLGAGADGQLPDAAPVLRHQRLDGADVLVASGPPESPLESAGTLAVAAVGGASSRTGYWRRFAGFSYDLLEFWDEFAGTGQVSEPALAGGCEPAPTGTVVITRDVPPGGESVLEFVIAWHVPQRRVWGDSDAVAAEPVGNYYAGLGADAAAVLARFLPQLPQLETATTEFVTGVVGGGVPRVVADAALSSLAVLRSPTCFRIGDGRFYGWEGVWDGSGSCFGNCTHVWNYQYAVEDLFGDLAWSMRRTEFVDSLDDAGLMSFRAALPPSRGTAWRVAAADGQWGSVVRLLRTWRTTGDDAQLRELWPGVRRALEYSWQPGGWDADRDGLMEGCQHNTMDVEYYGPSGYVQSWYLGGLAAAAQLAEAVGDNDCANTCRRLLAAGAAATDRELFTGEYYAQRVIRPDGEPAAGVRDPRNHVAELDPGDGTEPEVLRQLGSGCGADQLAGVYQAQLSGLSVPLAAGNLAAAIDAVLRYNWLPDAGRRPNDRRSYASSGDSGLVNASYPNGNRPAHPFPYWAETWTGIEYTAAIGLALQGRLADAEQVVAAVRARHDGRARNPFSEPECGHHYARSMAAWGLLAAWQHQHRSAPAHGGGNADSAASAAGSSG</sequence>
<protein>
    <submittedName>
        <fullName evidence="4">Uncharacterized protein</fullName>
    </submittedName>
</protein>
<evidence type="ECO:0000256" key="1">
    <source>
        <dbReference type="SAM" id="MobiDB-lite"/>
    </source>
</evidence>
<feature type="compositionally biased region" description="Low complexity" evidence="1">
    <location>
        <begin position="782"/>
        <end position="793"/>
    </location>
</feature>
<dbReference type="PANTHER" id="PTHR12654:SF0">
    <property type="entry name" value="NON-LYSOSOMAL GLUCOSYLCERAMIDASE"/>
    <property type="match status" value="1"/>
</dbReference>
<dbReference type="SUPFAM" id="SSF48208">
    <property type="entry name" value="Six-hairpin glycosidases"/>
    <property type="match status" value="1"/>
</dbReference>
<organism evidence="4 5">
    <name type="scientific">Nakamurella aerolata</name>
    <dbReference type="NCBI Taxonomy" id="1656892"/>
    <lineage>
        <taxon>Bacteria</taxon>
        <taxon>Bacillati</taxon>
        <taxon>Actinomycetota</taxon>
        <taxon>Actinomycetes</taxon>
        <taxon>Nakamurellales</taxon>
        <taxon>Nakamurellaceae</taxon>
        <taxon>Nakamurella</taxon>
    </lineage>
</organism>
<dbReference type="InterPro" id="IPR006775">
    <property type="entry name" value="GH116_catalytic"/>
</dbReference>
<evidence type="ECO:0000313" key="5">
    <source>
        <dbReference type="Proteomes" id="UP000562984"/>
    </source>
</evidence>
<name>A0A849A4V4_9ACTN</name>
<feature type="domain" description="Glycosyl-hydrolase family 116 N-terminal" evidence="3">
    <location>
        <begin position="28"/>
        <end position="328"/>
    </location>
</feature>
<comment type="caution">
    <text evidence="4">The sequence shown here is derived from an EMBL/GenBank/DDBJ whole genome shotgun (WGS) entry which is preliminary data.</text>
</comment>
<feature type="region of interest" description="Disordered" evidence="1">
    <location>
        <begin position="669"/>
        <end position="690"/>
    </location>
</feature>
<dbReference type="InterPro" id="IPR024462">
    <property type="entry name" value="GH116_N"/>
</dbReference>
<feature type="domain" description="Glycosyl-hydrolase family 116 catalytic region" evidence="2">
    <location>
        <begin position="465"/>
        <end position="761"/>
    </location>
</feature>
<feature type="region of interest" description="Disordered" evidence="1">
    <location>
        <begin position="772"/>
        <end position="793"/>
    </location>
</feature>
<evidence type="ECO:0000313" key="4">
    <source>
        <dbReference type="EMBL" id="NNG35575.1"/>
    </source>
</evidence>
<dbReference type="EMBL" id="JABEND010000003">
    <property type="protein sequence ID" value="NNG35575.1"/>
    <property type="molecule type" value="Genomic_DNA"/>
</dbReference>
<dbReference type="InterPro" id="IPR012341">
    <property type="entry name" value="6hp_glycosidase-like_sf"/>
</dbReference>
<keyword evidence="5" id="KW-1185">Reference proteome</keyword>
<dbReference type="Pfam" id="PF12215">
    <property type="entry name" value="Glyco_hydr_116N"/>
    <property type="match status" value="1"/>
</dbReference>
<dbReference type="PANTHER" id="PTHR12654">
    <property type="entry name" value="BILE ACID BETA-GLUCOSIDASE-RELATED"/>
    <property type="match status" value="1"/>
</dbReference>
<evidence type="ECO:0000259" key="2">
    <source>
        <dbReference type="Pfam" id="PF04685"/>
    </source>
</evidence>
<proteinExistence type="predicted"/>
<reference evidence="4 5" key="1">
    <citation type="submission" date="2020-05" db="EMBL/GenBank/DDBJ databases">
        <title>Nakamurella sp. DB0629 isolated from air conditioner.</title>
        <authorList>
            <person name="Kim D.H."/>
            <person name="Kim D.-U."/>
        </authorList>
    </citation>
    <scope>NUCLEOTIDE SEQUENCE [LARGE SCALE GENOMIC DNA]</scope>
    <source>
        <strain evidence="4 5">DB0629</strain>
    </source>
</reference>
<dbReference type="Gene3D" id="1.50.10.10">
    <property type="match status" value="1"/>
</dbReference>
<dbReference type="AlphaFoldDB" id="A0A849A4V4"/>
<dbReference type="InterPro" id="IPR052566">
    <property type="entry name" value="Non-lysos_glucosylceramidase"/>
</dbReference>
<feature type="region of interest" description="Disordered" evidence="1">
    <location>
        <begin position="592"/>
        <end position="611"/>
    </location>
</feature>
<gene>
    <name evidence="4" type="ORF">HKD39_07585</name>
</gene>
<accession>A0A849A4V4</accession>